<dbReference type="InterPro" id="IPR014729">
    <property type="entry name" value="Rossmann-like_a/b/a_fold"/>
</dbReference>
<protein>
    <recommendedName>
        <fullName evidence="2">asparagine synthase (glutamine-hydrolyzing)</fullName>
        <ecNumber evidence="2">6.3.5.4</ecNumber>
    </recommendedName>
</protein>
<dbReference type="SUPFAM" id="SSF52402">
    <property type="entry name" value="Adenine nucleotide alpha hydrolases-like"/>
    <property type="match status" value="1"/>
</dbReference>
<reference evidence="6 7" key="1">
    <citation type="journal article" date="2019" name="Int. J. Syst. Evol. Microbiol.">
        <title>The Global Catalogue of Microorganisms (GCM) 10K type strain sequencing project: providing services to taxonomists for standard genome sequencing and annotation.</title>
        <authorList>
            <consortium name="The Broad Institute Genomics Platform"/>
            <consortium name="The Broad Institute Genome Sequencing Center for Infectious Disease"/>
            <person name="Wu L."/>
            <person name="Ma J."/>
        </authorList>
    </citation>
    <scope>NUCLEOTIDE SEQUENCE [LARGE SCALE GENOMIC DNA]</scope>
    <source>
        <strain evidence="6 7">JCM 9383</strain>
    </source>
</reference>
<dbReference type="EC" id="6.3.5.4" evidence="2"/>
<proteinExistence type="predicted"/>
<name>A0ABN3VD52_9PSEU</name>
<dbReference type="InterPro" id="IPR051786">
    <property type="entry name" value="ASN_synthetase/amidase"/>
</dbReference>
<sequence>MVLPDTAAASALIGRVPFEEPAVLSHASGRPWLVGRWRPGQVVVTTVGVVRVAIVGIRLVTAARLAELAAAVTTVSDLDAVASRMSGSCHLVASVAGAVRVQGSVSGLRRVFHTVIDGVDIAADRADVLAAMTRADIDEQSLAVRITGGFTLPPPANEQPVWRGIAALPPDHCLVWQQDRAHARRWWRPPAPEGSLADGAEAVRTALEQATGPDPCTEGRLSTDLSGGMDSTSLCFLTARHTPNLMTFRLAEAEDGNDDARFAAHAIGCLPEAEHVVVAQSQLPPLFAPVAAPDREEPYLCSRTLARVQHNARLLARRGSRRHVAGHGGDELFTVSPGYLPGLLRRHPVTALRHLRGYLAHNRWPLRPTLAALLRPDDTASWWHHQADHLTDPPPARAASLGWGMGNLRTPAWLTAAGTDLVRQALRHTAEQAAPLADDQAHHHALLRPRTSTPVYRLLARQYVHAGVDLDMPYLDDRVLEAVLAVAPHEHAGPWRYKPLLAEAMRGLVPETILGRSTKGILSEDLRVGLRRHHTTILDLFADSALAARGLIDPDALRRQLGSPQRDHHTAFALEALIGCETWLRGTSQHTTPSGRPDAAATAP</sequence>
<comment type="pathway">
    <text evidence="1">Amino-acid biosynthesis; L-asparagine biosynthesis; L-asparagine from L-aspartate (L-Gln route): step 1/1.</text>
</comment>
<evidence type="ECO:0000259" key="5">
    <source>
        <dbReference type="Pfam" id="PF00733"/>
    </source>
</evidence>
<feature type="domain" description="Asparagine synthetase" evidence="5">
    <location>
        <begin position="203"/>
        <end position="585"/>
    </location>
</feature>
<gene>
    <name evidence="6" type="ORF">GCM10010470_23730</name>
</gene>
<dbReference type="EMBL" id="BAAAUX010000011">
    <property type="protein sequence ID" value="GAA2788390.1"/>
    <property type="molecule type" value="Genomic_DNA"/>
</dbReference>
<keyword evidence="3" id="KW-0028">Amino-acid biosynthesis</keyword>
<dbReference type="Proteomes" id="UP001500979">
    <property type="component" value="Unassembled WGS sequence"/>
</dbReference>
<evidence type="ECO:0000313" key="6">
    <source>
        <dbReference type="EMBL" id="GAA2788390.1"/>
    </source>
</evidence>
<evidence type="ECO:0000313" key="7">
    <source>
        <dbReference type="Proteomes" id="UP001500979"/>
    </source>
</evidence>
<dbReference type="InterPro" id="IPR001962">
    <property type="entry name" value="Asn_synthase"/>
</dbReference>
<comment type="catalytic activity">
    <reaction evidence="4">
        <text>L-aspartate + L-glutamine + ATP + H2O = L-asparagine + L-glutamate + AMP + diphosphate + H(+)</text>
        <dbReference type="Rhea" id="RHEA:12228"/>
        <dbReference type="ChEBI" id="CHEBI:15377"/>
        <dbReference type="ChEBI" id="CHEBI:15378"/>
        <dbReference type="ChEBI" id="CHEBI:29985"/>
        <dbReference type="ChEBI" id="CHEBI:29991"/>
        <dbReference type="ChEBI" id="CHEBI:30616"/>
        <dbReference type="ChEBI" id="CHEBI:33019"/>
        <dbReference type="ChEBI" id="CHEBI:58048"/>
        <dbReference type="ChEBI" id="CHEBI:58359"/>
        <dbReference type="ChEBI" id="CHEBI:456215"/>
        <dbReference type="EC" id="6.3.5.4"/>
    </reaction>
</comment>
<dbReference type="PANTHER" id="PTHR43284:SF1">
    <property type="entry name" value="ASPARAGINE SYNTHETASE"/>
    <property type="match status" value="1"/>
</dbReference>
<organism evidence="6 7">
    <name type="scientific">Saccharopolyspora taberi</name>
    <dbReference type="NCBI Taxonomy" id="60895"/>
    <lineage>
        <taxon>Bacteria</taxon>
        <taxon>Bacillati</taxon>
        <taxon>Actinomycetota</taxon>
        <taxon>Actinomycetes</taxon>
        <taxon>Pseudonocardiales</taxon>
        <taxon>Pseudonocardiaceae</taxon>
        <taxon>Saccharopolyspora</taxon>
    </lineage>
</organism>
<dbReference type="PANTHER" id="PTHR43284">
    <property type="entry name" value="ASPARAGINE SYNTHETASE (GLUTAMINE-HYDROLYZING)"/>
    <property type="match status" value="1"/>
</dbReference>
<evidence type="ECO:0000256" key="2">
    <source>
        <dbReference type="ARBA" id="ARBA00012737"/>
    </source>
</evidence>
<dbReference type="Pfam" id="PF00733">
    <property type="entry name" value="Asn_synthase"/>
    <property type="match status" value="1"/>
</dbReference>
<evidence type="ECO:0000256" key="4">
    <source>
        <dbReference type="ARBA" id="ARBA00048741"/>
    </source>
</evidence>
<comment type="caution">
    <text evidence="6">The sequence shown here is derived from an EMBL/GenBank/DDBJ whole genome shotgun (WGS) entry which is preliminary data.</text>
</comment>
<evidence type="ECO:0000256" key="1">
    <source>
        <dbReference type="ARBA" id="ARBA00005187"/>
    </source>
</evidence>
<dbReference type="Gene3D" id="3.40.50.620">
    <property type="entry name" value="HUPs"/>
    <property type="match status" value="2"/>
</dbReference>
<keyword evidence="3" id="KW-0061">Asparagine biosynthesis</keyword>
<accession>A0ABN3VD52</accession>
<keyword evidence="7" id="KW-1185">Reference proteome</keyword>
<evidence type="ECO:0000256" key="3">
    <source>
        <dbReference type="ARBA" id="ARBA00022888"/>
    </source>
</evidence>